<evidence type="ECO:0000313" key="1">
    <source>
        <dbReference type="EMBL" id="MBK4720259.1"/>
    </source>
</evidence>
<dbReference type="Proteomes" id="UP000654452">
    <property type="component" value="Unassembled WGS sequence"/>
</dbReference>
<sequence length="316" mass="34112">MTASESLFHFGSLPVKGRNNLLDRVFYDVSGLNVDEQAELSPLTDREGTVLLVYPTKARKKFDHFRNALQLYLHKRNEVEGVAVAGVGSSVLGTAALARNVADAIDAPVAGIVSGYGVSDLMAEALGGWFFFGAIDRNKYKAESLMAALSRGGSAAAADSTGETMKWSNAKLDGLPLQSDTTALLDLLEAGLPNLNWLVGHSKGCLLIDFVLERYARERADQPDPLYDRLNVVTLGAVVDLPNKFKKVTQVIGAIDSFGKLNSSLSVRHREVPGAWHHLNRDMPAHLDAVDVVSSVKNGKPIGASAFQASWPLPRF</sequence>
<organism evidence="1 2">
    <name type="scientific">Azospirillum aestuarii</name>
    <dbReference type="NCBI Taxonomy" id="2802052"/>
    <lineage>
        <taxon>Bacteria</taxon>
        <taxon>Pseudomonadati</taxon>
        <taxon>Pseudomonadota</taxon>
        <taxon>Alphaproteobacteria</taxon>
        <taxon>Rhodospirillales</taxon>
        <taxon>Azospirillaceae</taxon>
        <taxon>Azospirillum</taxon>
    </lineage>
</organism>
<proteinExistence type="predicted"/>
<protein>
    <recommendedName>
        <fullName evidence="3">Alpha/beta hydrolase</fullName>
    </recommendedName>
</protein>
<gene>
    <name evidence="1" type="ORF">JJL56_15415</name>
</gene>
<keyword evidence="2" id="KW-1185">Reference proteome</keyword>
<evidence type="ECO:0008006" key="3">
    <source>
        <dbReference type="Google" id="ProtNLM"/>
    </source>
</evidence>
<dbReference type="EMBL" id="JAEPIV010000007">
    <property type="protein sequence ID" value="MBK4720259.1"/>
    <property type="molecule type" value="Genomic_DNA"/>
</dbReference>
<accession>A0ABS1HZY6</accession>
<name>A0ABS1HZY6_9PROT</name>
<dbReference type="RefSeq" id="WP_200485569.1">
    <property type="nucleotide sequence ID" value="NZ_JAEPIV010000007.1"/>
</dbReference>
<comment type="caution">
    <text evidence="1">The sequence shown here is derived from an EMBL/GenBank/DDBJ whole genome shotgun (WGS) entry which is preliminary data.</text>
</comment>
<reference evidence="1 2" key="1">
    <citation type="submission" date="2021-01" db="EMBL/GenBank/DDBJ databases">
        <title>Azospirillum sp. YIM DDC1 draft genome.</title>
        <authorList>
            <person name="Wang Y.-X."/>
        </authorList>
    </citation>
    <scope>NUCLEOTIDE SEQUENCE [LARGE SCALE GENOMIC DNA]</scope>
    <source>
        <strain evidence="1 2">YIM DDC1</strain>
    </source>
</reference>
<evidence type="ECO:0000313" key="2">
    <source>
        <dbReference type="Proteomes" id="UP000654452"/>
    </source>
</evidence>